<feature type="transmembrane region" description="Helical" evidence="1">
    <location>
        <begin position="6"/>
        <end position="23"/>
    </location>
</feature>
<evidence type="ECO:0000313" key="2">
    <source>
        <dbReference type="EMBL" id="TWT63422.1"/>
    </source>
</evidence>
<comment type="caution">
    <text evidence="2">The sequence shown here is derived from an EMBL/GenBank/DDBJ whole genome shotgun (WGS) entry which is preliminary data.</text>
</comment>
<evidence type="ECO:0000313" key="3">
    <source>
        <dbReference type="Proteomes" id="UP000316095"/>
    </source>
</evidence>
<proteinExistence type="predicted"/>
<name>A0A5C5XNS6_9PLAN</name>
<keyword evidence="1" id="KW-0812">Transmembrane</keyword>
<keyword evidence="1" id="KW-0472">Membrane</keyword>
<sequence>MKALSGSIIVLAASILILGGSYIPHGNTRLFLQMVGLMICAMGMWGWSVSLKEK</sequence>
<feature type="transmembrane region" description="Helical" evidence="1">
    <location>
        <begin position="30"/>
        <end position="48"/>
    </location>
</feature>
<keyword evidence="3" id="KW-1185">Reference proteome</keyword>
<gene>
    <name evidence="2" type="ORF">Pan54_41750</name>
</gene>
<dbReference type="AlphaFoldDB" id="A0A5C5XNS6"/>
<keyword evidence="1" id="KW-1133">Transmembrane helix</keyword>
<dbReference type="Proteomes" id="UP000316095">
    <property type="component" value="Unassembled WGS sequence"/>
</dbReference>
<dbReference type="RefSeq" id="WP_165441878.1">
    <property type="nucleotide sequence ID" value="NZ_SJPG01000001.1"/>
</dbReference>
<protein>
    <submittedName>
        <fullName evidence="2">Uncharacterized protein</fullName>
    </submittedName>
</protein>
<accession>A0A5C5XNS6</accession>
<reference evidence="2 3" key="1">
    <citation type="submission" date="2019-02" db="EMBL/GenBank/DDBJ databases">
        <title>Deep-cultivation of Planctomycetes and their phenomic and genomic characterization uncovers novel biology.</title>
        <authorList>
            <person name="Wiegand S."/>
            <person name="Jogler M."/>
            <person name="Boedeker C."/>
            <person name="Pinto D."/>
            <person name="Vollmers J."/>
            <person name="Rivas-Marin E."/>
            <person name="Kohn T."/>
            <person name="Peeters S.H."/>
            <person name="Heuer A."/>
            <person name="Rast P."/>
            <person name="Oberbeckmann S."/>
            <person name="Bunk B."/>
            <person name="Jeske O."/>
            <person name="Meyerdierks A."/>
            <person name="Storesund J.E."/>
            <person name="Kallscheuer N."/>
            <person name="Luecker S."/>
            <person name="Lage O.M."/>
            <person name="Pohl T."/>
            <person name="Merkel B.J."/>
            <person name="Hornburger P."/>
            <person name="Mueller R.-W."/>
            <person name="Bruemmer F."/>
            <person name="Labrenz M."/>
            <person name="Spormann A.M."/>
            <person name="Op Den Camp H."/>
            <person name="Overmann J."/>
            <person name="Amann R."/>
            <person name="Jetten M.S.M."/>
            <person name="Mascher T."/>
            <person name="Medema M.H."/>
            <person name="Devos D.P."/>
            <person name="Kaster A.-K."/>
            <person name="Ovreas L."/>
            <person name="Rohde M."/>
            <person name="Galperin M.Y."/>
            <person name="Jogler C."/>
        </authorList>
    </citation>
    <scope>NUCLEOTIDE SEQUENCE [LARGE SCALE GENOMIC DNA]</scope>
    <source>
        <strain evidence="2 3">Pan54</strain>
    </source>
</reference>
<dbReference type="EMBL" id="SJPG01000001">
    <property type="protein sequence ID" value="TWT63422.1"/>
    <property type="molecule type" value="Genomic_DNA"/>
</dbReference>
<organism evidence="2 3">
    <name type="scientific">Rubinisphaera italica</name>
    <dbReference type="NCBI Taxonomy" id="2527969"/>
    <lineage>
        <taxon>Bacteria</taxon>
        <taxon>Pseudomonadati</taxon>
        <taxon>Planctomycetota</taxon>
        <taxon>Planctomycetia</taxon>
        <taxon>Planctomycetales</taxon>
        <taxon>Planctomycetaceae</taxon>
        <taxon>Rubinisphaera</taxon>
    </lineage>
</organism>
<evidence type="ECO:0000256" key="1">
    <source>
        <dbReference type="SAM" id="Phobius"/>
    </source>
</evidence>